<keyword evidence="3" id="KW-1185">Reference proteome</keyword>
<dbReference type="SUPFAM" id="SSF48371">
    <property type="entry name" value="ARM repeat"/>
    <property type="match status" value="1"/>
</dbReference>
<dbReference type="EMBL" id="BRXZ01001095">
    <property type="protein sequence ID" value="GMH62229.1"/>
    <property type="molecule type" value="Genomic_DNA"/>
</dbReference>
<feature type="region of interest" description="Disordered" evidence="1">
    <location>
        <begin position="1"/>
        <end position="25"/>
    </location>
</feature>
<feature type="compositionally biased region" description="Low complexity" evidence="1">
    <location>
        <begin position="1"/>
        <end position="12"/>
    </location>
</feature>
<organism evidence="2 3">
    <name type="scientific">Triparma retinervis</name>
    <dbReference type="NCBI Taxonomy" id="2557542"/>
    <lineage>
        <taxon>Eukaryota</taxon>
        <taxon>Sar</taxon>
        <taxon>Stramenopiles</taxon>
        <taxon>Ochrophyta</taxon>
        <taxon>Bolidophyceae</taxon>
        <taxon>Parmales</taxon>
        <taxon>Triparmaceae</taxon>
        <taxon>Triparma</taxon>
    </lineage>
</organism>
<proteinExistence type="predicted"/>
<accession>A0A9W7A5B7</accession>
<reference evidence="2" key="1">
    <citation type="submission" date="2022-07" db="EMBL/GenBank/DDBJ databases">
        <title>Genome analysis of Parmales, a sister group of diatoms, reveals the evolutionary specialization of diatoms from phago-mixotrophs to photoautotrophs.</title>
        <authorList>
            <person name="Ban H."/>
            <person name="Sato S."/>
            <person name="Yoshikawa S."/>
            <person name="Kazumasa Y."/>
            <person name="Nakamura Y."/>
            <person name="Ichinomiya M."/>
            <person name="Saitoh K."/>
            <person name="Sato N."/>
            <person name="Blanc-Mathieu R."/>
            <person name="Endo H."/>
            <person name="Kuwata A."/>
            <person name="Ogata H."/>
        </authorList>
    </citation>
    <scope>NUCLEOTIDE SEQUENCE</scope>
</reference>
<dbReference type="InterPro" id="IPR016024">
    <property type="entry name" value="ARM-type_fold"/>
</dbReference>
<evidence type="ECO:0000313" key="3">
    <source>
        <dbReference type="Proteomes" id="UP001165082"/>
    </source>
</evidence>
<evidence type="ECO:0000256" key="1">
    <source>
        <dbReference type="SAM" id="MobiDB-lite"/>
    </source>
</evidence>
<comment type="caution">
    <text evidence="2">The sequence shown here is derived from an EMBL/GenBank/DDBJ whole genome shotgun (WGS) entry which is preliminary data.</text>
</comment>
<dbReference type="Proteomes" id="UP001165082">
    <property type="component" value="Unassembled WGS sequence"/>
</dbReference>
<sequence length="419" mass="46848">MPGFGAVSAGAAPAGGGKLPAAQGGAKMSELTRRLLGQGGASIALPAYGGGGEGKSKEEDKEEDKSKGKSKGKSKNILASHLITIKTDFEALPWTCPVNVLVNWLTFYGHVEGIVALCLKVLPDVLEDQDVRRNAWNKGIRLPEMIFDFMLKFPDSWRVNMSAMQNFVLLARPNGSREGCLFQSRVMRESLSVGDGLLGDKEGRCKKRHGILIIFDAMDRFWDNPDVMAKACWSLVNISLVDRHKVEMIQLGAIQKVLAAVRNHPNSWEVAYRALFCLINFVAPTDGEGHTSLGTTMVEQVVNRDDAWYDKESSMTVRGQLEDVLQTTIFCVNKWIQDVEIISKTTLVFHNLSVVYEREVLLMPGCLSALRNINKEYENYGRIKGITECIMHELYEAMRRDEQLEIDFINMSRTQQSKR</sequence>
<name>A0A9W7A5B7_9STRA</name>
<dbReference type="Gene3D" id="1.25.10.10">
    <property type="entry name" value="Leucine-rich Repeat Variant"/>
    <property type="match status" value="1"/>
</dbReference>
<evidence type="ECO:0000313" key="2">
    <source>
        <dbReference type="EMBL" id="GMH62229.1"/>
    </source>
</evidence>
<dbReference type="OrthoDB" id="45223at2759"/>
<gene>
    <name evidence="2" type="ORF">TrRE_jg5071</name>
</gene>
<dbReference type="InterPro" id="IPR011989">
    <property type="entry name" value="ARM-like"/>
</dbReference>
<protein>
    <submittedName>
        <fullName evidence="2">Uncharacterized protein</fullName>
    </submittedName>
</protein>
<dbReference type="AlphaFoldDB" id="A0A9W7A5B7"/>
<feature type="region of interest" description="Disordered" evidence="1">
    <location>
        <begin position="42"/>
        <end position="72"/>
    </location>
</feature>
<feature type="compositionally biased region" description="Basic and acidic residues" evidence="1">
    <location>
        <begin position="54"/>
        <end position="67"/>
    </location>
</feature>